<dbReference type="InterPro" id="IPR000182">
    <property type="entry name" value="GNAT_dom"/>
</dbReference>
<reference evidence="4" key="1">
    <citation type="submission" date="2020-12" db="EMBL/GenBank/DDBJ databases">
        <title>Metabolic potential, ecology and presence of endohyphal bacteria is reflected in genomic diversity of Mucoromycotina.</title>
        <authorList>
            <person name="Muszewska A."/>
            <person name="Okrasinska A."/>
            <person name="Steczkiewicz K."/>
            <person name="Drgas O."/>
            <person name="Orlowska M."/>
            <person name="Perlinska-Lenart U."/>
            <person name="Aleksandrzak-Piekarczyk T."/>
            <person name="Szatraj K."/>
            <person name="Zielenkiewicz U."/>
            <person name="Pilsyk S."/>
            <person name="Malc E."/>
            <person name="Mieczkowski P."/>
            <person name="Kruszewska J.S."/>
            <person name="Biernat P."/>
            <person name="Pawlowska J."/>
        </authorList>
    </citation>
    <scope>NUCLEOTIDE SEQUENCE</scope>
    <source>
        <strain evidence="4">WA0000051536</strain>
    </source>
</reference>
<evidence type="ECO:0000313" key="5">
    <source>
        <dbReference type="Proteomes" id="UP000612746"/>
    </source>
</evidence>
<dbReference type="SUPFAM" id="SSF55729">
    <property type="entry name" value="Acyl-CoA N-acyltransferases (Nat)"/>
    <property type="match status" value="1"/>
</dbReference>
<evidence type="ECO:0000256" key="1">
    <source>
        <dbReference type="ARBA" id="ARBA00022679"/>
    </source>
</evidence>
<dbReference type="InterPro" id="IPR050680">
    <property type="entry name" value="YpeA/RimI_acetyltransf"/>
</dbReference>
<dbReference type="CDD" id="cd04301">
    <property type="entry name" value="NAT_SF"/>
    <property type="match status" value="1"/>
</dbReference>
<evidence type="ECO:0000259" key="3">
    <source>
        <dbReference type="PROSITE" id="PS51186"/>
    </source>
</evidence>
<dbReference type="PANTHER" id="PTHR43420">
    <property type="entry name" value="ACETYLTRANSFERASE"/>
    <property type="match status" value="1"/>
</dbReference>
<keyword evidence="5" id="KW-1185">Reference proteome</keyword>
<keyword evidence="1" id="KW-0808">Transferase</keyword>
<feature type="domain" description="N-acetyltransferase" evidence="3">
    <location>
        <begin position="5"/>
        <end position="157"/>
    </location>
</feature>
<keyword evidence="2" id="KW-0012">Acyltransferase</keyword>
<dbReference type="AlphaFoldDB" id="A0A8H7PYL6"/>
<accession>A0A8H7PYL6</accession>
<name>A0A8H7PYL6_9FUNG</name>
<proteinExistence type="predicted"/>
<gene>
    <name evidence="4" type="ORF">INT44_005636</name>
</gene>
<comment type="caution">
    <text evidence="4">The sequence shown here is derived from an EMBL/GenBank/DDBJ whole genome shotgun (WGS) entry which is preliminary data.</text>
</comment>
<dbReference type="OrthoDB" id="41532at2759"/>
<dbReference type="Pfam" id="PF00583">
    <property type="entry name" value="Acetyltransf_1"/>
    <property type="match status" value="1"/>
</dbReference>
<dbReference type="GO" id="GO:0016747">
    <property type="term" value="F:acyltransferase activity, transferring groups other than amino-acyl groups"/>
    <property type="evidence" value="ECO:0007669"/>
    <property type="project" value="InterPro"/>
</dbReference>
<dbReference type="InterPro" id="IPR016181">
    <property type="entry name" value="Acyl_CoA_acyltransferase"/>
</dbReference>
<evidence type="ECO:0000256" key="2">
    <source>
        <dbReference type="ARBA" id="ARBA00023315"/>
    </source>
</evidence>
<organism evidence="4 5">
    <name type="scientific">Umbelopsis vinacea</name>
    <dbReference type="NCBI Taxonomy" id="44442"/>
    <lineage>
        <taxon>Eukaryota</taxon>
        <taxon>Fungi</taxon>
        <taxon>Fungi incertae sedis</taxon>
        <taxon>Mucoromycota</taxon>
        <taxon>Mucoromycotina</taxon>
        <taxon>Umbelopsidomycetes</taxon>
        <taxon>Umbelopsidales</taxon>
        <taxon>Umbelopsidaceae</taxon>
        <taxon>Umbelopsis</taxon>
    </lineage>
</organism>
<dbReference type="PROSITE" id="PS51186">
    <property type="entry name" value="GNAT"/>
    <property type="match status" value="1"/>
</dbReference>
<dbReference type="EMBL" id="JAEPRA010000007">
    <property type="protein sequence ID" value="KAG2182657.1"/>
    <property type="molecule type" value="Genomic_DNA"/>
</dbReference>
<protein>
    <recommendedName>
        <fullName evidence="3">N-acetyltransferase domain-containing protein</fullName>
    </recommendedName>
</protein>
<sequence>MAHAFKFSSGLDYSLRQLVEYNNVAFVGYLKDMTFTPEMFESFLVPQHISHGLSVYMHAADGQFVGFSRSGVRGTRAWVAGVAIVPEFRGKGAGKILMKEYLRVLKESGRIKTVLLDVLGDNPIAKRLYQDLGFKIITSVHKLMFHGEMNPPQQNLGSIRATPGVDIHLPWLQYELEYMWTREWCVVSIKDNAQTVRYETEDGQLSTAVVVFVDEPRETLVVHACAFTKDTTSDDLRAIFAHFSQKNHITKFMLPYEPAASKVIKLFEELEFKETDMEYIMEFTL</sequence>
<dbReference type="Gene3D" id="3.40.630.30">
    <property type="match status" value="1"/>
</dbReference>
<evidence type="ECO:0000313" key="4">
    <source>
        <dbReference type="EMBL" id="KAG2182657.1"/>
    </source>
</evidence>
<dbReference type="Proteomes" id="UP000612746">
    <property type="component" value="Unassembled WGS sequence"/>
</dbReference>